<reference evidence="2" key="1">
    <citation type="journal article" date="2023" name="bioRxiv">
        <title>Improved chromosome-level genome assembly for marigold (Tagetes erecta).</title>
        <authorList>
            <person name="Jiang F."/>
            <person name="Yuan L."/>
            <person name="Wang S."/>
            <person name="Wang H."/>
            <person name="Xu D."/>
            <person name="Wang A."/>
            <person name="Fan W."/>
        </authorList>
    </citation>
    <scope>NUCLEOTIDE SEQUENCE</scope>
    <source>
        <strain evidence="2">WSJ</strain>
        <tissue evidence="2">Leaf</tissue>
    </source>
</reference>
<comment type="caution">
    <text evidence="2">The sequence shown here is derived from an EMBL/GenBank/DDBJ whole genome shotgun (WGS) entry which is preliminary data.</text>
</comment>
<feature type="transmembrane region" description="Helical" evidence="1">
    <location>
        <begin position="43"/>
        <end position="62"/>
    </location>
</feature>
<evidence type="ECO:0000313" key="3">
    <source>
        <dbReference type="Proteomes" id="UP001229421"/>
    </source>
</evidence>
<organism evidence="2 3">
    <name type="scientific">Tagetes erecta</name>
    <name type="common">African marigold</name>
    <dbReference type="NCBI Taxonomy" id="13708"/>
    <lineage>
        <taxon>Eukaryota</taxon>
        <taxon>Viridiplantae</taxon>
        <taxon>Streptophyta</taxon>
        <taxon>Embryophyta</taxon>
        <taxon>Tracheophyta</taxon>
        <taxon>Spermatophyta</taxon>
        <taxon>Magnoliopsida</taxon>
        <taxon>eudicotyledons</taxon>
        <taxon>Gunneridae</taxon>
        <taxon>Pentapetalae</taxon>
        <taxon>asterids</taxon>
        <taxon>campanulids</taxon>
        <taxon>Asterales</taxon>
        <taxon>Asteraceae</taxon>
        <taxon>Asteroideae</taxon>
        <taxon>Heliantheae alliance</taxon>
        <taxon>Tageteae</taxon>
        <taxon>Tagetes</taxon>
    </lineage>
</organism>
<accession>A0AAD8KKL1</accession>
<proteinExistence type="predicted"/>
<keyword evidence="1" id="KW-1133">Transmembrane helix</keyword>
<name>A0AAD8KKL1_TARER</name>
<dbReference type="EMBL" id="JAUHHV010000005">
    <property type="protein sequence ID" value="KAK1424479.1"/>
    <property type="molecule type" value="Genomic_DNA"/>
</dbReference>
<keyword evidence="1" id="KW-0472">Membrane</keyword>
<sequence length="78" mass="9068">MRFVFICRAISWFQLPLLTLLMNCTSSSSSVLLVCVFAFKFLHLQYICCIYYVVGMQLIFVLQLYHNSTLLFICGKTI</sequence>
<evidence type="ECO:0000256" key="1">
    <source>
        <dbReference type="SAM" id="Phobius"/>
    </source>
</evidence>
<dbReference type="AlphaFoldDB" id="A0AAD8KKL1"/>
<protein>
    <submittedName>
        <fullName evidence="2">Uncharacterized protein</fullName>
    </submittedName>
</protein>
<dbReference type="Proteomes" id="UP001229421">
    <property type="component" value="Unassembled WGS sequence"/>
</dbReference>
<keyword evidence="1" id="KW-0812">Transmembrane</keyword>
<evidence type="ECO:0000313" key="2">
    <source>
        <dbReference type="EMBL" id="KAK1424479.1"/>
    </source>
</evidence>
<keyword evidence="3" id="KW-1185">Reference proteome</keyword>
<gene>
    <name evidence="2" type="ORF">QVD17_19809</name>
</gene>